<dbReference type="AlphaFoldDB" id="A0A1G7ZIG9"/>
<dbReference type="Proteomes" id="UP000199495">
    <property type="component" value="Unassembled WGS sequence"/>
</dbReference>
<dbReference type="RefSeq" id="WP_143009435.1">
    <property type="nucleotide sequence ID" value="NZ_FNCS01000020.1"/>
</dbReference>
<sequence length="99" mass="11113">MDQDTLAETFLDQAEWRERKAAEFPDDERNTAAAKHLRALAATANEVDQTLLTAAEELFEDAPDIEVWTEMLRQEGFASEHSSAAEFVKAFISKRSSGH</sequence>
<gene>
    <name evidence="1" type="ORF">SAMN04487974_1207</name>
</gene>
<protein>
    <submittedName>
        <fullName evidence="1">Uncharacterized protein</fullName>
    </submittedName>
</protein>
<keyword evidence="2" id="KW-1185">Reference proteome</keyword>
<dbReference type="EMBL" id="FNCS01000020">
    <property type="protein sequence ID" value="SDH07880.1"/>
    <property type="molecule type" value="Genomic_DNA"/>
</dbReference>
<name>A0A1G7ZIG9_9HYPH</name>
<accession>A0A1G7ZIG9</accession>
<evidence type="ECO:0000313" key="2">
    <source>
        <dbReference type="Proteomes" id="UP000199495"/>
    </source>
</evidence>
<proteinExistence type="predicted"/>
<reference evidence="1 2" key="1">
    <citation type="submission" date="2016-10" db="EMBL/GenBank/DDBJ databases">
        <authorList>
            <person name="de Groot N.N."/>
        </authorList>
    </citation>
    <scope>NUCLEOTIDE SEQUENCE [LARGE SCALE GENOMIC DNA]</scope>
    <source>
        <strain evidence="1 2">CGMCC 1.10267</strain>
    </source>
</reference>
<organism evidence="1 2">
    <name type="scientific">Pelagibacterium luteolum</name>
    <dbReference type="NCBI Taxonomy" id="440168"/>
    <lineage>
        <taxon>Bacteria</taxon>
        <taxon>Pseudomonadati</taxon>
        <taxon>Pseudomonadota</taxon>
        <taxon>Alphaproteobacteria</taxon>
        <taxon>Hyphomicrobiales</taxon>
        <taxon>Devosiaceae</taxon>
        <taxon>Pelagibacterium</taxon>
    </lineage>
</organism>
<evidence type="ECO:0000313" key="1">
    <source>
        <dbReference type="EMBL" id="SDH07880.1"/>
    </source>
</evidence>